<dbReference type="RefSeq" id="WP_203961119.1">
    <property type="nucleotide sequence ID" value="NZ_AP023355.1"/>
</dbReference>
<reference evidence="4 5" key="1">
    <citation type="submission" date="2020-08" db="EMBL/GenBank/DDBJ databases">
        <title>Whole genome shotgun sequence of Actinocatenispora thailandica NBRC 105041.</title>
        <authorList>
            <person name="Komaki H."/>
            <person name="Tamura T."/>
        </authorList>
    </citation>
    <scope>NUCLEOTIDE SEQUENCE [LARGE SCALE GENOMIC DNA]</scope>
    <source>
        <strain evidence="4 5">NBRC 105041</strain>
    </source>
</reference>
<dbReference type="PROSITE" id="PS50893">
    <property type="entry name" value="ABC_TRANSPORTER_2"/>
    <property type="match status" value="1"/>
</dbReference>
<dbReference type="Pfam" id="PF00005">
    <property type="entry name" value="ABC_tran"/>
    <property type="match status" value="1"/>
</dbReference>
<evidence type="ECO:0000256" key="1">
    <source>
        <dbReference type="ARBA" id="ARBA00022741"/>
    </source>
</evidence>
<dbReference type="SMART" id="SM00382">
    <property type="entry name" value="AAA"/>
    <property type="match status" value="1"/>
</dbReference>
<keyword evidence="5" id="KW-1185">Reference proteome</keyword>
<dbReference type="GO" id="GO:0005524">
    <property type="term" value="F:ATP binding"/>
    <property type="evidence" value="ECO:0007669"/>
    <property type="project" value="UniProtKB-KW"/>
</dbReference>
<dbReference type="GO" id="GO:0016887">
    <property type="term" value="F:ATP hydrolysis activity"/>
    <property type="evidence" value="ECO:0007669"/>
    <property type="project" value="InterPro"/>
</dbReference>
<dbReference type="PANTHER" id="PTHR43158:SF5">
    <property type="entry name" value="ABC TRANSPORTER, ATP-BINDING PROTEIN"/>
    <property type="match status" value="1"/>
</dbReference>
<dbReference type="PANTHER" id="PTHR43158">
    <property type="entry name" value="SKFA PEPTIDE EXPORT ATP-BINDING PROTEIN SKFE"/>
    <property type="match status" value="1"/>
</dbReference>
<dbReference type="Gene3D" id="3.40.50.300">
    <property type="entry name" value="P-loop containing nucleotide triphosphate hydrolases"/>
    <property type="match status" value="1"/>
</dbReference>
<dbReference type="InterPro" id="IPR003593">
    <property type="entry name" value="AAA+_ATPase"/>
</dbReference>
<accession>A0A7R7DMS4</accession>
<dbReference type="CDD" id="cd03230">
    <property type="entry name" value="ABC_DR_subfamily_A"/>
    <property type="match status" value="1"/>
</dbReference>
<dbReference type="EMBL" id="AP023355">
    <property type="protein sequence ID" value="BCJ34381.1"/>
    <property type="molecule type" value="Genomic_DNA"/>
</dbReference>
<feature type="domain" description="ABC transporter" evidence="3">
    <location>
        <begin position="5"/>
        <end position="232"/>
    </location>
</feature>
<evidence type="ECO:0000256" key="2">
    <source>
        <dbReference type="ARBA" id="ARBA00022840"/>
    </source>
</evidence>
<evidence type="ECO:0000259" key="3">
    <source>
        <dbReference type="PROSITE" id="PS50893"/>
    </source>
</evidence>
<evidence type="ECO:0000313" key="5">
    <source>
        <dbReference type="Proteomes" id="UP000611640"/>
    </source>
</evidence>
<proteinExistence type="predicted"/>
<keyword evidence="2 4" id="KW-0067">ATP-binding</keyword>
<organism evidence="4 5">
    <name type="scientific">Actinocatenispora thailandica</name>
    <dbReference type="NCBI Taxonomy" id="227318"/>
    <lineage>
        <taxon>Bacteria</taxon>
        <taxon>Bacillati</taxon>
        <taxon>Actinomycetota</taxon>
        <taxon>Actinomycetes</taxon>
        <taxon>Micromonosporales</taxon>
        <taxon>Micromonosporaceae</taxon>
        <taxon>Actinocatenispora</taxon>
    </lineage>
</organism>
<dbReference type="SUPFAM" id="SSF52540">
    <property type="entry name" value="P-loop containing nucleoside triphosphate hydrolases"/>
    <property type="match status" value="1"/>
</dbReference>
<dbReference type="InterPro" id="IPR027417">
    <property type="entry name" value="P-loop_NTPase"/>
</dbReference>
<gene>
    <name evidence="4" type="ORF">Athai_18840</name>
</gene>
<dbReference type="Proteomes" id="UP000611640">
    <property type="component" value="Chromosome"/>
</dbReference>
<dbReference type="InterPro" id="IPR003439">
    <property type="entry name" value="ABC_transporter-like_ATP-bd"/>
</dbReference>
<dbReference type="AlphaFoldDB" id="A0A7R7DMS4"/>
<evidence type="ECO:0000313" key="4">
    <source>
        <dbReference type="EMBL" id="BCJ34381.1"/>
    </source>
</evidence>
<dbReference type="KEGG" id="atl:Athai_18840"/>
<protein>
    <submittedName>
        <fullName evidence="4">ABC transporter ATP-binding protein</fullName>
    </submittedName>
</protein>
<name>A0A7R7DMS4_9ACTN</name>
<sequence length="302" mass="32240">MTPAVAVSGLGLRYPGRGGHQALSEVSFEIPSPSIVGLLGRNGAGKTTLLRILTGQGFASTGSVRVFGAAPLENDAVLRRMVLIREDQTYPDLKIEQALAAAALCYPNWDAGLAATLLDAYELPVRRSIKKLSRGMRAALGIVLGLAAHAEVTLLDEPVAGLDAAVRDMFYQHLLADYTAHPRCIVLSTHLIDEVADLLERVLVIDHGRLVIDALTDDLRGNAVTVTGRTDDVDRFVADRATLSRRALGAQATVVMAGRLDQRDRQLAEHLRLDVGYLTLQQLAMHAVDSAAGATLIPTGAS</sequence>
<keyword evidence="1" id="KW-0547">Nucleotide-binding</keyword>